<dbReference type="PROSITE" id="PS51257">
    <property type="entry name" value="PROKAR_LIPOPROTEIN"/>
    <property type="match status" value="1"/>
</dbReference>
<evidence type="ECO:0000313" key="8">
    <source>
        <dbReference type="EMBL" id="MCE5172131.1"/>
    </source>
</evidence>
<protein>
    <submittedName>
        <fullName evidence="8">Transporter substrate-binding domain-containing protein</fullName>
    </submittedName>
</protein>
<dbReference type="InterPro" id="IPR001320">
    <property type="entry name" value="Iontro_rcpt_C"/>
</dbReference>
<feature type="domain" description="Ionotropic glutamate receptor C-terminal" evidence="7">
    <location>
        <begin position="37"/>
        <end position="254"/>
    </location>
</feature>
<keyword evidence="9" id="KW-1185">Reference proteome</keyword>
<dbReference type="EMBL" id="JAJNBZ010000024">
    <property type="protein sequence ID" value="MCE5172131.1"/>
    <property type="molecule type" value="Genomic_DNA"/>
</dbReference>
<comment type="subcellular location">
    <subcellularLocation>
        <location evidence="1">Cell envelope</location>
    </subcellularLocation>
</comment>
<gene>
    <name evidence="8" type="ORF">LQV63_22880</name>
</gene>
<comment type="similarity">
    <text evidence="2 4">Belongs to the bacterial solute-binding protein 3 family.</text>
</comment>
<evidence type="ECO:0000313" key="9">
    <source>
        <dbReference type="Proteomes" id="UP001199916"/>
    </source>
</evidence>
<name>A0ABS8YP75_9BACL</name>
<dbReference type="InterPro" id="IPR018313">
    <property type="entry name" value="SBP_3_CS"/>
</dbReference>
<sequence length="263" mass="28638">MKALKIVTICTLLMSLLIGCGAKGDRYDTVMENKKLVLGVSADYPPFEFHATVDGKDEIVGFDIELAKEIAKDLGVPLEIKDMKFDSVVASVPTGKIDIAISGMDPTPDRQKAMDFSKPYYVAEAGVIVRAEDKDKYKSPEDMKGLKVGVQKGSTFEDVIGQIPEAKAELLNKVNDLVLALETKRIDAVLVEKPVAKSYEANRKELAVADVVLKPASDGYAVGMRKDSPKLVEAVNKTIDRLKSEGKLDQFITQATELAESGE</sequence>
<evidence type="ECO:0000256" key="5">
    <source>
        <dbReference type="SAM" id="SignalP"/>
    </source>
</evidence>
<evidence type="ECO:0000256" key="3">
    <source>
        <dbReference type="ARBA" id="ARBA00022729"/>
    </source>
</evidence>
<dbReference type="Gene3D" id="3.40.190.10">
    <property type="entry name" value="Periplasmic binding protein-like II"/>
    <property type="match status" value="2"/>
</dbReference>
<evidence type="ECO:0000256" key="1">
    <source>
        <dbReference type="ARBA" id="ARBA00004196"/>
    </source>
</evidence>
<dbReference type="SUPFAM" id="SSF53850">
    <property type="entry name" value="Periplasmic binding protein-like II"/>
    <property type="match status" value="1"/>
</dbReference>
<dbReference type="Proteomes" id="UP001199916">
    <property type="component" value="Unassembled WGS sequence"/>
</dbReference>
<feature type="signal peptide" evidence="5">
    <location>
        <begin position="1"/>
        <end position="22"/>
    </location>
</feature>
<dbReference type="RefSeq" id="WP_019423914.1">
    <property type="nucleotide sequence ID" value="NZ_JAJNBZ010000024.1"/>
</dbReference>
<accession>A0ABS8YP75</accession>
<dbReference type="PROSITE" id="PS01039">
    <property type="entry name" value="SBP_BACTERIAL_3"/>
    <property type="match status" value="1"/>
</dbReference>
<dbReference type="PANTHER" id="PTHR35936:SF17">
    <property type="entry name" value="ARGININE-BINDING EXTRACELLULAR PROTEIN ARTP"/>
    <property type="match status" value="1"/>
</dbReference>
<feature type="domain" description="Solute-binding protein family 3/N-terminal" evidence="6">
    <location>
        <begin position="35"/>
        <end position="260"/>
    </location>
</feature>
<dbReference type="SMART" id="SM00062">
    <property type="entry name" value="PBPb"/>
    <property type="match status" value="1"/>
</dbReference>
<dbReference type="SMART" id="SM00079">
    <property type="entry name" value="PBPe"/>
    <property type="match status" value="1"/>
</dbReference>
<proteinExistence type="inferred from homology"/>
<evidence type="ECO:0000256" key="4">
    <source>
        <dbReference type="RuleBase" id="RU003744"/>
    </source>
</evidence>
<dbReference type="InterPro" id="IPR001638">
    <property type="entry name" value="Solute-binding_3/MltF_N"/>
</dbReference>
<organism evidence="8 9">
    <name type="scientific">Paenibacillus profundus</name>
    <dbReference type="NCBI Taxonomy" id="1173085"/>
    <lineage>
        <taxon>Bacteria</taxon>
        <taxon>Bacillati</taxon>
        <taxon>Bacillota</taxon>
        <taxon>Bacilli</taxon>
        <taxon>Bacillales</taxon>
        <taxon>Paenibacillaceae</taxon>
        <taxon>Paenibacillus</taxon>
    </lineage>
</organism>
<dbReference type="PANTHER" id="PTHR35936">
    <property type="entry name" value="MEMBRANE-BOUND LYTIC MUREIN TRANSGLYCOSYLASE F"/>
    <property type="match status" value="1"/>
</dbReference>
<evidence type="ECO:0000259" key="6">
    <source>
        <dbReference type="SMART" id="SM00062"/>
    </source>
</evidence>
<dbReference type="Pfam" id="PF00497">
    <property type="entry name" value="SBP_bac_3"/>
    <property type="match status" value="1"/>
</dbReference>
<keyword evidence="3 5" id="KW-0732">Signal</keyword>
<feature type="chain" id="PRO_5045758600" evidence="5">
    <location>
        <begin position="23"/>
        <end position="263"/>
    </location>
</feature>
<evidence type="ECO:0000256" key="2">
    <source>
        <dbReference type="ARBA" id="ARBA00010333"/>
    </source>
</evidence>
<comment type="caution">
    <text evidence="8">The sequence shown here is derived from an EMBL/GenBank/DDBJ whole genome shotgun (WGS) entry which is preliminary data.</text>
</comment>
<evidence type="ECO:0000259" key="7">
    <source>
        <dbReference type="SMART" id="SM00079"/>
    </source>
</evidence>
<reference evidence="8 9" key="1">
    <citation type="submission" date="2021-11" db="EMBL/GenBank/DDBJ databases">
        <title>Draft genome sequence of Paenibacillus profundus YoMME, a new Gram-positive bacteria with exoelectrogenic properties.</title>
        <authorList>
            <person name="Hubenova Y."/>
            <person name="Hubenova E."/>
            <person name="Manasiev Y."/>
            <person name="Peykov S."/>
            <person name="Mitov M."/>
        </authorList>
    </citation>
    <scope>NUCLEOTIDE SEQUENCE [LARGE SCALE GENOMIC DNA]</scope>
    <source>
        <strain evidence="8 9">YoMME</strain>
    </source>
</reference>